<reference evidence="7 8" key="1">
    <citation type="submission" date="2019-01" db="EMBL/GenBank/DDBJ databases">
        <title>Draft genome sequence of Psathyrella aberdarensis IHI B618.</title>
        <authorList>
            <person name="Buettner E."/>
            <person name="Kellner H."/>
        </authorList>
    </citation>
    <scope>NUCLEOTIDE SEQUENCE [LARGE SCALE GENOMIC DNA]</scope>
    <source>
        <strain evidence="7 8">IHI B618</strain>
    </source>
</reference>
<feature type="disulfide bond" evidence="2">
    <location>
        <begin position="205"/>
        <end position="214"/>
    </location>
</feature>
<organism evidence="7 8">
    <name type="scientific">Candolleomyces aberdarensis</name>
    <dbReference type="NCBI Taxonomy" id="2316362"/>
    <lineage>
        <taxon>Eukaryota</taxon>
        <taxon>Fungi</taxon>
        <taxon>Dikarya</taxon>
        <taxon>Basidiomycota</taxon>
        <taxon>Agaricomycotina</taxon>
        <taxon>Agaricomycetes</taxon>
        <taxon>Agaricomycetidae</taxon>
        <taxon>Agaricales</taxon>
        <taxon>Agaricineae</taxon>
        <taxon>Psathyrellaceae</taxon>
        <taxon>Candolleomyces</taxon>
    </lineage>
</organism>
<sequence>MFARSLLLPILISPLLAYSQNTSEPIVVCVPGQCLQGYTNVTIGATFSARDFPSKLRLLPGRYDQQTNPQYLHDVLTSSSVSSVPSTGFPDSTQLPLDLQLQNGLAIYSEPLYSGQSAFTSLPDTPVANASVPMSAKAIAISNNLVASVTAGSNTRLVLWESVPDISQLPPSAAGSLSLNNLESAACSPACAGGGICTASGTCKCAPGFTGSSCEQCLSGFFGPNCQACPSDCESCDEGISGTGRCLKQTIPNAPSTCNCVNGVCGANGQCQCTTGFETAANGQACAKCADGFFLTSTGDCKACGQGCQRCSDTTGTCVACESGFVQDTADRTKCSPPTQSTQSGQICPSGSFASGNQCVPCDNACETCSGPTANSCTTCTRGQFLVNGVCVGVNSDGICAGTNMIADNLKRECDKLVVVPKPSGTSTAVPLPTVTGLETPTAVKKFKLEWWQILLMALGCAFIFVLFIWCCRRRQKKKRAEKTTLFAAGAVPNRGVSSWRWKLIRWGEKLFGHRRSTRTTVSKKKIVVVHPYSADDDAYKLNNLRAAEEGRPPYISPPMPSTSLREEEDMVDLIGSYSQTRKAPKPADTNSFVGEGGGYLLPQSTRRPLSGSSQISAESMYSQMTGMPQRVADPRQPVKRELTSKFSMSTMGSKVQPSRGRNPFWK</sequence>
<dbReference type="SMART" id="SM00261">
    <property type="entry name" value="FU"/>
    <property type="match status" value="3"/>
</dbReference>
<dbReference type="STRING" id="2316362.A0A4Q2D5K3"/>
<feature type="disulfide bond" evidence="2">
    <location>
        <begin position="187"/>
        <end position="197"/>
    </location>
</feature>
<dbReference type="CDD" id="cd00055">
    <property type="entry name" value="EGF_Lam"/>
    <property type="match status" value="1"/>
</dbReference>
<name>A0A4Q2D5K3_9AGAR</name>
<dbReference type="InterPro" id="IPR053215">
    <property type="entry name" value="TKL_Ser/Thr_kinase"/>
</dbReference>
<dbReference type="InterPro" id="IPR009030">
    <property type="entry name" value="Growth_fac_rcpt_cys_sf"/>
</dbReference>
<evidence type="ECO:0000256" key="4">
    <source>
        <dbReference type="SAM" id="Phobius"/>
    </source>
</evidence>
<keyword evidence="2" id="KW-1015">Disulfide bond</keyword>
<comment type="caution">
    <text evidence="2">Lacks conserved residue(s) required for the propagation of feature annotation.</text>
</comment>
<keyword evidence="4" id="KW-0812">Transmembrane</keyword>
<feature type="transmembrane region" description="Helical" evidence="4">
    <location>
        <begin position="451"/>
        <end position="472"/>
    </location>
</feature>
<feature type="signal peptide" evidence="5">
    <location>
        <begin position="1"/>
        <end position="17"/>
    </location>
</feature>
<evidence type="ECO:0000256" key="2">
    <source>
        <dbReference type="PROSITE-ProRule" id="PRU00076"/>
    </source>
</evidence>
<dbReference type="Proteomes" id="UP000290288">
    <property type="component" value="Unassembled WGS sequence"/>
</dbReference>
<dbReference type="PROSITE" id="PS00022">
    <property type="entry name" value="EGF_1"/>
    <property type="match status" value="1"/>
</dbReference>
<evidence type="ECO:0000259" key="6">
    <source>
        <dbReference type="PROSITE" id="PS50026"/>
    </source>
</evidence>
<dbReference type="PANTHER" id="PTHR45756:SF1">
    <property type="entry name" value="PROTEIN KINASE DOMAIN CONTAINING PROTEIN"/>
    <property type="match status" value="1"/>
</dbReference>
<dbReference type="SMART" id="SM00181">
    <property type="entry name" value="EGF"/>
    <property type="match status" value="4"/>
</dbReference>
<dbReference type="EMBL" id="SDEE01000662">
    <property type="protein sequence ID" value="RXW14690.1"/>
    <property type="molecule type" value="Genomic_DNA"/>
</dbReference>
<accession>A0A4Q2D5K3</accession>
<dbReference type="Gene3D" id="2.10.25.10">
    <property type="entry name" value="Laminin"/>
    <property type="match status" value="1"/>
</dbReference>
<keyword evidence="5" id="KW-0732">Signal</keyword>
<comment type="caution">
    <text evidence="7">The sequence shown here is derived from an EMBL/GenBank/DDBJ whole genome shotgun (WGS) entry which is preliminary data.</text>
</comment>
<feature type="region of interest" description="Disordered" evidence="3">
    <location>
        <begin position="644"/>
        <end position="667"/>
    </location>
</feature>
<evidence type="ECO:0000256" key="3">
    <source>
        <dbReference type="SAM" id="MobiDB-lite"/>
    </source>
</evidence>
<evidence type="ECO:0000313" key="8">
    <source>
        <dbReference type="Proteomes" id="UP000290288"/>
    </source>
</evidence>
<proteinExistence type="predicted"/>
<protein>
    <recommendedName>
        <fullName evidence="6">EGF-like domain-containing protein</fullName>
    </recommendedName>
</protein>
<dbReference type="CDD" id="cd00064">
    <property type="entry name" value="FU"/>
    <property type="match status" value="1"/>
</dbReference>
<dbReference type="SUPFAM" id="SSF57184">
    <property type="entry name" value="Growth factor receptor domain"/>
    <property type="match status" value="2"/>
</dbReference>
<keyword evidence="8" id="KW-1185">Reference proteome</keyword>
<dbReference type="Gene3D" id="2.10.220.10">
    <property type="entry name" value="Hormone Receptor, Insulin-like Growth Factor Receptor 1, Chain A, domain 2"/>
    <property type="match status" value="1"/>
</dbReference>
<keyword evidence="4" id="KW-0472">Membrane</keyword>
<dbReference type="PROSITE" id="PS01248">
    <property type="entry name" value="EGF_LAM_1"/>
    <property type="match status" value="1"/>
</dbReference>
<dbReference type="PANTHER" id="PTHR45756">
    <property type="entry name" value="PALMITOYLTRANSFERASE"/>
    <property type="match status" value="1"/>
</dbReference>
<dbReference type="InterPro" id="IPR002049">
    <property type="entry name" value="LE_dom"/>
</dbReference>
<evidence type="ECO:0000313" key="7">
    <source>
        <dbReference type="EMBL" id="RXW14690.1"/>
    </source>
</evidence>
<dbReference type="PROSITE" id="PS50026">
    <property type="entry name" value="EGF_3"/>
    <property type="match status" value="1"/>
</dbReference>
<feature type="compositionally biased region" description="Polar residues" evidence="3">
    <location>
        <begin position="645"/>
        <end position="657"/>
    </location>
</feature>
<dbReference type="AlphaFoldDB" id="A0A4Q2D5K3"/>
<dbReference type="InterPro" id="IPR000742">
    <property type="entry name" value="EGF"/>
</dbReference>
<dbReference type="InterPro" id="IPR006212">
    <property type="entry name" value="Furin_repeat"/>
</dbReference>
<dbReference type="OrthoDB" id="18487at2759"/>
<keyword evidence="1 2" id="KW-0245">EGF-like domain</keyword>
<dbReference type="Pfam" id="PF23106">
    <property type="entry name" value="EGF_Teneurin"/>
    <property type="match status" value="1"/>
</dbReference>
<evidence type="ECO:0000256" key="5">
    <source>
        <dbReference type="SAM" id="SignalP"/>
    </source>
</evidence>
<keyword evidence="4" id="KW-1133">Transmembrane helix</keyword>
<dbReference type="SMART" id="SM00180">
    <property type="entry name" value="EGF_Lam"/>
    <property type="match status" value="2"/>
</dbReference>
<feature type="domain" description="EGF-like" evidence="6">
    <location>
        <begin position="183"/>
        <end position="215"/>
    </location>
</feature>
<gene>
    <name evidence="7" type="ORF">EST38_g11162</name>
</gene>
<feature type="chain" id="PRO_5020367017" description="EGF-like domain-containing protein" evidence="5">
    <location>
        <begin position="18"/>
        <end position="667"/>
    </location>
</feature>
<evidence type="ECO:0000256" key="1">
    <source>
        <dbReference type="ARBA" id="ARBA00022536"/>
    </source>
</evidence>